<protein>
    <submittedName>
        <fullName evidence="2">Trehalose-6-phosphate synthase</fullName>
    </submittedName>
</protein>
<dbReference type="GO" id="GO:0003825">
    <property type="term" value="F:alpha,alpha-trehalose-phosphate synthase (UDP-forming) activity"/>
    <property type="evidence" value="ECO:0007669"/>
    <property type="project" value="TreeGrafter"/>
</dbReference>
<dbReference type="InterPro" id="IPR001830">
    <property type="entry name" value="Glyco_trans_20"/>
</dbReference>
<keyword evidence="3" id="KW-1185">Reference proteome</keyword>
<evidence type="ECO:0000313" key="3">
    <source>
        <dbReference type="Proteomes" id="UP000239504"/>
    </source>
</evidence>
<dbReference type="AlphaFoldDB" id="A0A2S7JZY7"/>
<dbReference type="OrthoDB" id="9815690at2"/>
<organism evidence="2 3">
    <name type="scientific">Hyphococcus luteus</name>
    <dbReference type="NCBI Taxonomy" id="2058213"/>
    <lineage>
        <taxon>Bacteria</taxon>
        <taxon>Pseudomonadati</taxon>
        <taxon>Pseudomonadota</taxon>
        <taxon>Alphaproteobacteria</taxon>
        <taxon>Parvularculales</taxon>
        <taxon>Parvularculaceae</taxon>
        <taxon>Hyphococcus</taxon>
    </lineage>
</organism>
<dbReference type="Proteomes" id="UP000239504">
    <property type="component" value="Unassembled WGS sequence"/>
</dbReference>
<dbReference type="PANTHER" id="PTHR10788:SF106">
    <property type="entry name" value="BCDNA.GH08860"/>
    <property type="match status" value="1"/>
</dbReference>
<name>A0A2S7JZY7_9PROT</name>
<dbReference type="RefSeq" id="WP_104831862.1">
    <property type="nucleotide sequence ID" value="NZ_PJCH01000016.1"/>
</dbReference>
<dbReference type="CDD" id="cd03788">
    <property type="entry name" value="GT20_TPS"/>
    <property type="match status" value="1"/>
</dbReference>
<sequence length="459" mass="52011">MSRLVAISNRTAVDPKARAGGLAVAVWESLKATGGLWFGWSGDIVEEGPRSNTLHAHYDEGVEFLLTDLTQEEHDGYYLNYANRVIWPVFHYRIDLAWFDRDAFTVYAAVNQRIARQVEPRLRNGDIVWVHDYHFLLMADGLRNAGWEGPIGFFLHIPFPAPEVFAALPEHHWIARAMCAYDVVGFQAERDRYNFIQYLIEECGGEDLGDGRVQAFDHTLTVKAYPIGIDAQGFVEAAHSDKADEAAQRIGQFLGQRDLVIGVDRMDYSKGLPQRFEAVGRLFDNFPDTRGKVSVTQITPPSRSKVEEYQELRVELDQLAGRINGDYGDLDWIPLRYLARSYTREELAGLFRIARVGLVTPLRDGMNLVCKEFVMAQDENDPGVLILSEFAGAAEQLQDALIVNPHDTDDVAEAIHAALTMSLDERQRRWRRLRDITVEQDVSWWREKFLADLAPGGLS</sequence>
<evidence type="ECO:0000313" key="2">
    <source>
        <dbReference type="EMBL" id="PQA85810.1"/>
    </source>
</evidence>
<dbReference type="EMBL" id="PJCH01000016">
    <property type="protein sequence ID" value="PQA85810.1"/>
    <property type="molecule type" value="Genomic_DNA"/>
</dbReference>
<gene>
    <name evidence="2" type="ORF">CW354_19890</name>
</gene>
<reference evidence="2 3" key="1">
    <citation type="submission" date="2017-12" db="EMBL/GenBank/DDBJ databases">
        <authorList>
            <person name="Hurst M.R.H."/>
        </authorList>
    </citation>
    <scope>NUCLEOTIDE SEQUENCE [LARGE SCALE GENOMIC DNA]</scope>
    <source>
        <strain evidence="2 3">SY-3-19</strain>
    </source>
</reference>
<proteinExistence type="inferred from homology"/>
<dbReference type="PANTHER" id="PTHR10788">
    <property type="entry name" value="TREHALOSE-6-PHOSPHATE SYNTHASE"/>
    <property type="match status" value="1"/>
</dbReference>
<dbReference type="Pfam" id="PF00982">
    <property type="entry name" value="Glyco_transf_20"/>
    <property type="match status" value="1"/>
</dbReference>
<dbReference type="GO" id="GO:0005992">
    <property type="term" value="P:trehalose biosynthetic process"/>
    <property type="evidence" value="ECO:0007669"/>
    <property type="project" value="InterPro"/>
</dbReference>
<comment type="caution">
    <text evidence="2">The sequence shown here is derived from an EMBL/GenBank/DDBJ whole genome shotgun (WGS) entry which is preliminary data.</text>
</comment>
<accession>A0A2S7JZY7</accession>
<dbReference type="Gene3D" id="3.40.50.2000">
    <property type="entry name" value="Glycogen Phosphorylase B"/>
    <property type="match status" value="2"/>
</dbReference>
<evidence type="ECO:0000256" key="1">
    <source>
        <dbReference type="ARBA" id="ARBA00008799"/>
    </source>
</evidence>
<comment type="similarity">
    <text evidence="1">Belongs to the glycosyltransferase 20 family.</text>
</comment>
<dbReference type="SUPFAM" id="SSF53756">
    <property type="entry name" value="UDP-Glycosyltransferase/glycogen phosphorylase"/>
    <property type="match status" value="1"/>
</dbReference>